<evidence type="ECO:0000259" key="18">
    <source>
        <dbReference type="PROSITE" id="PS50113"/>
    </source>
</evidence>
<dbReference type="GO" id="GO:0005886">
    <property type="term" value="C:plasma membrane"/>
    <property type="evidence" value="ECO:0007669"/>
    <property type="project" value="UniProtKB-SubCell"/>
</dbReference>
<evidence type="ECO:0000256" key="11">
    <source>
        <dbReference type="ARBA" id="ARBA00023012"/>
    </source>
</evidence>
<evidence type="ECO:0000256" key="13">
    <source>
        <dbReference type="ARBA" id="ARBA00059827"/>
    </source>
</evidence>
<reference evidence="19 20" key="1">
    <citation type="submission" date="2019-03" db="EMBL/GenBank/DDBJ databases">
        <title>Genomic Encyclopedia of Type Strains, Phase IV (KMG-IV): sequencing the most valuable type-strain genomes for metagenomic binning, comparative biology and taxonomic classification.</title>
        <authorList>
            <person name="Goeker M."/>
        </authorList>
    </citation>
    <scope>NUCLEOTIDE SEQUENCE [LARGE SCALE GENOMIC DNA]</scope>
    <source>
        <strain evidence="19 20">DSM 103792</strain>
    </source>
</reference>
<keyword evidence="5" id="KW-1003">Cell membrane</keyword>
<dbReference type="InterPro" id="IPR013767">
    <property type="entry name" value="PAS_fold"/>
</dbReference>
<dbReference type="SMART" id="SM00065">
    <property type="entry name" value="GAF"/>
    <property type="match status" value="1"/>
</dbReference>
<dbReference type="FunFam" id="3.30.565.10:FF:000023">
    <property type="entry name" value="PAS domain-containing sensor histidine kinase"/>
    <property type="match status" value="1"/>
</dbReference>
<keyword evidence="10" id="KW-0067">ATP-binding</keyword>
<evidence type="ECO:0000313" key="20">
    <source>
        <dbReference type="Proteomes" id="UP000295375"/>
    </source>
</evidence>
<dbReference type="InterPro" id="IPR003018">
    <property type="entry name" value="GAF"/>
</dbReference>
<dbReference type="GO" id="GO:0045121">
    <property type="term" value="C:membrane raft"/>
    <property type="evidence" value="ECO:0007669"/>
    <property type="project" value="UniProtKB-SubCell"/>
</dbReference>
<keyword evidence="12 15" id="KW-0472">Membrane</keyword>
<dbReference type="InterPro" id="IPR052162">
    <property type="entry name" value="Sensor_kinase/Photoreceptor"/>
</dbReference>
<evidence type="ECO:0000259" key="17">
    <source>
        <dbReference type="PROSITE" id="PS50112"/>
    </source>
</evidence>
<dbReference type="PROSITE" id="PS50113">
    <property type="entry name" value="PAC"/>
    <property type="match status" value="4"/>
</dbReference>
<evidence type="ECO:0000256" key="14">
    <source>
        <dbReference type="ARBA" id="ARBA00070616"/>
    </source>
</evidence>
<feature type="domain" description="PAS" evidence="17">
    <location>
        <begin position="81"/>
        <end position="152"/>
    </location>
</feature>
<dbReference type="PROSITE" id="PS50109">
    <property type="entry name" value="HIS_KIN"/>
    <property type="match status" value="1"/>
</dbReference>
<dbReference type="SMART" id="SM00387">
    <property type="entry name" value="HATPase_c"/>
    <property type="match status" value="1"/>
</dbReference>
<feature type="domain" description="PAC" evidence="18">
    <location>
        <begin position="155"/>
        <end position="207"/>
    </location>
</feature>
<comment type="function">
    <text evidence="13">Putative oxygen sensor; modulates the activity of FixJ, a transcriptional activator of nitrogen fixation fixK gene. FixL probably acts as a kinase that phosphorylates FixJ.</text>
</comment>
<keyword evidence="9" id="KW-0418">Kinase</keyword>
<dbReference type="Proteomes" id="UP000295375">
    <property type="component" value="Unassembled WGS sequence"/>
</dbReference>
<organism evidence="19 20">
    <name type="scientific">Permianibacter aggregans</name>
    <dbReference type="NCBI Taxonomy" id="1510150"/>
    <lineage>
        <taxon>Bacteria</taxon>
        <taxon>Pseudomonadati</taxon>
        <taxon>Pseudomonadota</taxon>
        <taxon>Gammaproteobacteria</taxon>
        <taxon>Pseudomonadales</taxon>
        <taxon>Pseudomonadaceae</taxon>
        <taxon>Permianibacter</taxon>
    </lineage>
</organism>
<dbReference type="NCBIfam" id="TIGR00229">
    <property type="entry name" value="sensory_box"/>
    <property type="match status" value="4"/>
</dbReference>
<feature type="domain" description="PAS" evidence="17">
    <location>
        <begin position="501"/>
        <end position="546"/>
    </location>
</feature>
<dbReference type="Gene3D" id="3.30.450.40">
    <property type="match status" value="1"/>
</dbReference>
<dbReference type="InterPro" id="IPR004358">
    <property type="entry name" value="Sig_transdc_His_kin-like_C"/>
</dbReference>
<dbReference type="GO" id="GO:0000155">
    <property type="term" value="F:phosphorelay sensor kinase activity"/>
    <property type="evidence" value="ECO:0007669"/>
    <property type="project" value="InterPro"/>
</dbReference>
<keyword evidence="6" id="KW-0597">Phosphoprotein</keyword>
<dbReference type="InterPro" id="IPR036890">
    <property type="entry name" value="HATPase_C_sf"/>
</dbReference>
<evidence type="ECO:0000256" key="9">
    <source>
        <dbReference type="ARBA" id="ARBA00022777"/>
    </source>
</evidence>
<dbReference type="SMART" id="SM00091">
    <property type="entry name" value="PAS"/>
    <property type="match status" value="5"/>
</dbReference>
<dbReference type="SMART" id="SM00086">
    <property type="entry name" value="PAC"/>
    <property type="match status" value="6"/>
</dbReference>
<proteinExistence type="predicted"/>
<sequence length="1259" mass="142209">MKPPSGFGKRWLLALLILLLAIALVLLFGQQEQMAASAGLRTVTFLVLCVLAAGCVALLALSPVKTSAQSQERHLQSLTISDALLAQITQRSEQPMLLTDAHGHIVWVNSAFESASGFQRRELMDQTVIGLLQGPETDPDTLKTMQQGLLAQRGYTVEVLLYNKDKQRHWHAIECKPLFDDNGSLSHFFALHRDISVKKQIHQRLRHHNSVLVAMHRELTSIRRSREQVMQRIVSVIADVLNVERVSIWFFSKDKQRLNCEVMYERSKEHYTRGLELDMALTPRYQRALLNERYIAAHEARSDARTAEFTDIYFTPLNIFALLDAAIIHNGETVGVICVEHINEPRFWEYDEQLFVGSMADLVQVELVREERWHNESILERTGHVANVGGWELDLNTMKLEWTRQTKRIHEVDESFEPKLDQAIAFYAPEARSKIEQAVKQAMTTGRGWDLELPMVTARGRQIWVRAVGEVVMKDDKPERLYGTFQDVTERKQTQSELERTTALLRNVLSAASEVSIIATDPDGLITVFNRGAERLLGYRASELVGVATPAIFHDANEVRTRGEHLSQELDKPVDGFRVFVEMAERRGAEKRQWTYLRKNGESVQVSLVVTAMRDEQQRIIGYLGIAQDITEQLNAQRALLESKAQYDELTARIPIGTYSVLLRKDGRIEFTYVSQRFCQMLGVTEKAVFENAINAFKPAHPDDLPSLIAANDYARDNMTDFRWQGRFVINGEIRYFRIASTPTPVEDGAGLWNGVVIDVTDYCLAQQALEENEAKFRTLFERANDAILLCTNNQILDCNPCTLTMFRYDELAQMPTTIDSLSPDIQPDGRDARQQMRQAFELATRDQQARFDWWFKRGDGSLFPAEVQLSAFRLGEQTAWQMTVRDITGRKIAEQQAHEQHEHTQAIINNVLDGIITIDASGIVSSFNHSAEKLFGYRSEEMIGQNVNVLMPEPYHSEHDGHIARYLKTGERRIIGRVREVHARHRNGEVFPVELSVSQITRGGKPVFIGMIRDINERKRIEKMKTEFLSTVNHELRTPLTSIIGALSLIGSGALGPLDDKASQMVRIAKSNSQRLTRLINDLLDMDKMAAGKMVFDWQLLSVASLLEKAIQQHRGLESSYGVNFVIGAQPKSAEIEVDESRFLQILGNLLSNAAKFSPSGADIEIDSHLQGKEICISVRDSGPGIAEDFHSRIFQKFSQADSSDSRRKGGTGLGLAISKELTESMGGRIGFESEPGQGVRFFVCFPLKSPVATKSLH</sequence>
<keyword evidence="20" id="KW-1185">Reference proteome</keyword>
<dbReference type="Pfam" id="PF00512">
    <property type="entry name" value="HisKA"/>
    <property type="match status" value="1"/>
</dbReference>
<dbReference type="InterPro" id="IPR013655">
    <property type="entry name" value="PAS_fold_3"/>
</dbReference>
<dbReference type="GO" id="GO:0006355">
    <property type="term" value="P:regulation of DNA-templated transcription"/>
    <property type="evidence" value="ECO:0007669"/>
    <property type="project" value="InterPro"/>
</dbReference>
<dbReference type="SUPFAM" id="SSF55785">
    <property type="entry name" value="PYP-like sensor domain (PAS domain)"/>
    <property type="match status" value="6"/>
</dbReference>
<dbReference type="InterPro" id="IPR001610">
    <property type="entry name" value="PAC"/>
</dbReference>
<dbReference type="CDD" id="cd00082">
    <property type="entry name" value="HisKA"/>
    <property type="match status" value="1"/>
</dbReference>
<feature type="domain" description="PAC" evidence="18">
    <location>
        <begin position="978"/>
        <end position="1028"/>
    </location>
</feature>
<keyword evidence="11" id="KW-0902">Two-component regulatory system</keyword>
<dbReference type="RefSeq" id="WP_133591820.1">
    <property type="nucleotide sequence ID" value="NZ_CP037953.1"/>
</dbReference>
<evidence type="ECO:0000256" key="10">
    <source>
        <dbReference type="ARBA" id="ARBA00022840"/>
    </source>
</evidence>
<dbReference type="AlphaFoldDB" id="A0A4R6UN10"/>
<dbReference type="InterPro" id="IPR000700">
    <property type="entry name" value="PAS-assoc_C"/>
</dbReference>
<evidence type="ECO:0000256" key="8">
    <source>
        <dbReference type="ARBA" id="ARBA00022741"/>
    </source>
</evidence>
<dbReference type="InterPro" id="IPR035965">
    <property type="entry name" value="PAS-like_dom_sf"/>
</dbReference>
<dbReference type="Pfam" id="PF01590">
    <property type="entry name" value="GAF"/>
    <property type="match status" value="1"/>
</dbReference>
<dbReference type="GO" id="GO:0005524">
    <property type="term" value="F:ATP binding"/>
    <property type="evidence" value="ECO:0007669"/>
    <property type="project" value="UniProtKB-KW"/>
</dbReference>
<evidence type="ECO:0000256" key="1">
    <source>
        <dbReference type="ARBA" id="ARBA00000085"/>
    </source>
</evidence>
<feature type="domain" description="PAC" evidence="18">
    <location>
        <begin position="590"/>
        <end position="642"/>
    </location>
</feature>
<accession>A0A4R6UN10</accession>
<evidence type="ECO:0000313" key="19">
    <source>
        <dbReference type="EMBL" id="TDQ46555.1"/>
    </source>
</evidence>
<keyword evidence="15" id="KW-0812">Transmembrane</keyword>
<dbReference type="SMART" id="SM00388">
    <property type="entry name" value="HisKA"/>
    <property type="match status" value="1"/>
</dbReference>
<dbReference type="PANTHER" id="PTHR43304:SF1">
    <property type="entry name" value="PAC DOMAIN-CONTAINING PROTEIN"/>
    <property type="match status" value="1"/>
</dbReference>
<evidence type="ECO:0000256" key="15">
    <source>
        <dbReference type="SAM" id="Phobius"/>
    </source>
</evidence>
<dbReference type="Gene3D" id="1.10.287.130">
    <property type="match status" value="1"/>
</dbReference>
<protein>
    <recommendedName>
        <fullName evidence="14">Sensor protein FixL</fullName>
        <ecNumber evidence="4">2.7.13.3</ecNumber>
    </recommendedName>
</protein>
<dbReference type="FunFam" id="3.30.450.20:FF:000060">
    <property type="entry name" value="Sensor protein FixL"/>
    <property type="match status" value="1"/>
</dbReference>
<dbReference type="SUPFAM" id="SSF55781">
    <property type="entry name" value="GAF domain-like"/>
    <property type="match status" value="1"/>
</dbReference>
<name>A0A4R6UN10_9GAMM</name>
<dbReference type="Pfam" id="PF08447">
    <property type="entry name" value="PAS_3"/>
    <property type="match status" value="1"/>
</dbReference>
<dbReference type="Pfam" id="PF00989">
    <property type="entry name" value="PAS"/>
    <property type="match status" value="1"/>
</dbReference>
<dbReference type="PANTHER" id="PTHR43304">
    <property type="entry name" value="PHYTOCHROME-LIKE PROTEIN CPH1"/>
    <property type="match status" value="1"/>
</dbReference>
<dbReference type="Pfam" id="PF02518">
    <property type="entry name" value="HATPase_c"/>
    <property type="match status" value="1"/>
</dbReference>
<feature type="domain" description="PAC" evidence="18">
    <location>
        <begin position="449"/>
        <end position="500"/>
    </location>
</feature>
<dbReference type="PROSITE" id="PS50112">
    <property type="entry name" value="PAS"/>
    <property type="match status" value="3"/>
</dbReference>
<keyword evidence="15" id="KW-1133">Transmembrane helix</keyword>
<evidence type="ECO:0000256" key="6">
    <source>
        <dbReference type="ARBA" id="ARBA00022553"/>
    </source>
</evidence>
<dbReference type="SUPFAM" id="SSF55874">
    <property type="entry name" value="ATPase domain of HSP90 chaperone/DNA topoisomerase II/histidine kinase"/>
    <property type="match status" value="1"/>
</dbReference>
<comment type="catalytic activity">
    <reaction evidence="1">
        <text>ATP + protein L-histidine = ADP + protein N-phospho-L-histidine.</text>
        <dbReference type="EC" id="2.7.13.3"/>
    </reaction>
</comment>
<dbReference type="InterPro" id="IPR000014">
    <property type="entry name" value="PAS"/>
</dbReference>
<dbReference type="SUPFAM" id="SSF47384">
    <property type="entry name" value="Homodimeric domain of signal transducing histidine kinase"/>
    <property type="match status" value="1"/>
</dbReference>
<evidence type="ECO:0000256" key="2">
    <source>
        <dbReference type="ARBA" id="ARBA00004236"/>
    </source>
</evidence>
<dbReference type="Gene3D" id="3.30.565.10">
    <property type="entry name" value="Histidine kinase-like ATPase, C-terminal domain"/>
    <property type="match status" value="1"/>
</dbReference>
<evidence type="ECO:0000256" key="7">
    <source>
        <dbReference type="ARBA" id="ARBA00022679"/>
    </source>
</evidence>
<dbReference type="EMBL" id="SNYM01000013">
    <property type="protein sequence ID" value="TDQ46555.1"/>
    <property type="molecule type" value="Genomic_DNA"/>
</dbReference>
<dbReference type="Pfam" id="PF13426">
    <property type="entry name" value="PAS_9"/>
    <property type="match status" value="3"/>
</dbReference>
<dbReference type="PRINTS" id="PR00344">
    <property type="entry name" value="BCTRLSENSOR"/>
</dbReference>
<evidence type="ECO:0000259" key="16">
    <source>
        <dbReference type="PROSITE" id="PS50109"/>
    </source>
</evidence>
<feature type="domain" description="PAS" evidence="17">
    <location>
        <begin position="901"/>
        <end position="971"/>
    </location>
</feature>
<dbReference type="Gene3D" id="2.10.70.100">
    <property type="match status" value="1"/>
</dbReference>
<feature type="domain" description="Histidine kinase" evidence="16">
    <location>
        <begin position="1032"/>
        <end position="1251"/>
    </location>
</feature>
<dbReference type="CDD" id="cd16922">
    <property type="entry name" value="HATPase_EvgS-ArcB-TorS-like"/>
    <property type="match status" value="1"/>
</dbReference>
<evidence type="ECO:0000256" key="4">
    <source>
        <dbReference type="ARBA" id="ARBA00012438"/>
    </source>
</evidence>
<comment type="subcellular location">
    <subcellularLocation>
        <location evidence="2">Cell membrane</location>
    </subcellularLocation>
    <subcellularLocation>
        <location evidence="3">Membrane raft</location>
        <topology evidence="3">Multi-pass membrane protein</topology>
    </subcellularLocation>
</comment>
<dbReference type="InterPro" id="IPR005467">
    <property type="entry name" value="His_kinase_dom"/>
</dbReference>
<dbReference type="EC" id="2.7.13.3" evidence="4"/>
<dbReference type="InterPro" id="IPR003661">
    <property type="entry name" value="HisK_dim/P_dom"/>
</dbReference>
<dbReference type="InterPro" id="IPR036097">
    <property type="entry name" value="HisK_dim/P_sf"/>
</dbReference>
<keyword evidence="7" id="KW-0808">Transferase</keyword>
<evidence type="ECO:0000256" key="3">
    <source>
        <dbReference type="ARBA" id="ARBA00004314"/>
    </source>
</evidence>
<dbReference type="InterPro" id="IPR029016">
    <property type="entry name" value="GAF-like_dom_sf"/>
</dbReference>
<evidence type="ECO:0000256" key="5">
    <source>
        <dbReference type="ARBA" id="ARBA00022475"/>
    </source>
</evidence>
<dbReference type="InterPro" id="IPR003594">
    <property type="entry name" value="HATPase_dom"/>
</dbReference>
<feature type="transmembrane region" description="Helical" evidence="15">
    <location>
        <begin position="45"/>
        <end position="64"/>
    </location>
</feature>
<dbReference type="OrthoDB" id="8573350at2"/>
<dbReference type="FunFam" id="1.10.287.130:FF:000001">
    <property type="entry name" value="Two-component sensor histidine kinase"/>
    <property type="match status" value="1"/>
</dbReference>
<evidence type="ECO:0000256" key="12">
    <source>
        <dbReference type="ARBA" id="ARBA00023136"/>
    </source>
</evidence>
<dbReference type="Gene3D" id="3.30.450.20">
    <property type="entry name" value="PAS domain"/>
    <property type="match status" value="6"/>
</dbReference>
<keyword evidence="8" id="KW-0547">Nucleotide-binding</keyword>
<comment type="caution">
    <text evidence="19">The sequence shown here is derived from an EMBL/GenBank/DDBJ whole genome shotgun (WGS) entry which is preliminary data.</text>
</comment>
<gene>
    <name evidence="19" type="ORF">EV696_11396</name>
</gene>
<dbReference type="CDD" id="cd00130">
    <property type="entry name" value="PAS"/>
    <property type="match status" value="4"/>
</dbReference>